<dbReference type="GO" id="GO:0016758">
    <property type="term" value="F:hexosyltransferase activity"/>
    <property type="evidence" value="ECO:0007669"/>
    <property type="project" value="InterPro"/>
</dbReference>
<keyword evidence="2" id="KW-0808">Transferase</keyword>
<dbReference type="Pfam" id="PF13528">
    <property type="entry name" value="Glyco_trans_1_3"/>
    <property type="match status" value="1"/>
</dbReference>
<evidence type="ECO:0000313" key="2">
    <source>
        <dbReference type="EMBL" id="GBR74016.1"/>
    </source>
</evidence>
<sequence length="372" mass="43434">MKKTALFAVHSTGLGHAARSIPYIKTCLKRGHRVHVISHGRALILLRNTLGDRVSHYFDIPDYRLDWAYSRHGYSIWRFLFLTLSVSIWELFKERRAFLALDKKYNYDLVFSDTRYNIYKKNAPSLLFLFMIYVPLSWRFLNFLNQLFGAAYYKIILRHHQKYLFNDYAAVQKSLTGDILHNLFILERRKCVYLGPISRFVPAQKSRQDIAQMILLSGPEPQRTVFEEIILRQVDNLPGRTVVVLGRLDAKKALAFTRKNLRVFNYLRPAQMAGYLRRAEVVVCRSGQGSLMDTYLLRKKVLLVPTKGQPEQEYLARLHHNKNGFYSVPQDKLDLRRDIEIVRSLSLPAGVPQSDTKHTVFIKEVQNLAPWF</sequence>
<proteinExistence type="predicted"/>
<organism evidence="2 3">
    <name type="scientific">Termititenax aidoneus</name>
    <dbReference type="NCBI Taxonomy" id="2218524"/>
    <lineage>
        <taxon>Bacteria</taxon>
        <taxon>Bacillati</taxon>
        <taxon>Candidatus Margulisiibacteriota</taxon>
        <taxon>Candidatus Termititenacia</taxon>
        <taxon>Candidatus Termititenacales</taxon>
        <taxon>Candidatus Termititenacaceae</taxon>
        <taxon>Candidatus Termititenax</taxon>
    </lineage>
</organism>
<dbReference type="PANTHER" id="PTHR21015:SF22">
    <property type="entry name" value="GLYCOSYLTRANSFERASE"/>
    <property type="match status" value="1"/>
</dbReference>
<gene>
    <name evidence="2" type="ORF">NO1_1258</name>
</gene>
<dbReference type="EMBL" id="BGZN01000026">
    <property type="protein sequence ID" value="GBR74016.1"/>
    <property type="molecule type" value="Genomic_DNA"/>
</dbReference>
<comment type="caution">
    <text evidence="2">The sequence shown here is derived from an EMBL/GenBank/DDBJ whole genome shotgun (WGS) entry which is preliminary data.</text>
</comment>
<dbReference type="PANTHER" id="PTHR21015">
    <property type="entry name" value="UDP-N-ACETYLGLUCOSAMINE--N-ACETYLMURAMYL-(PENTAPEPTIDE) PYROPHOSPHORYL-UNDECAPRENOL N-ACETYLGLUCOSAMINE TRANSFERASE 1"/>
    <property type="match status" value="1"/>
</dbReference>
<dbReference type="InterPro" id="IPR007235">
    <property type="entry name" value="Glyco_trans_28_C"/>
</dbReference>
<dbReference type="Proteomes" id="UP000269352">
    <property type="component" value="Unassembled WGS sequence"/>
</dbReference>
<evidence type="ECO:0000259" key="1">
    <source>
        <dbReference type="Pfam" id="PF04101"/>
    </source>
</evidence>
<dbReference type="Gene3D" id="3.40.50.2000">
    <property type="entry name" value="Glycogen Phosphorylase B"/>
    <property type="match status" value="1"/>
</dbReference>
<feature type="domain" description="Glycosyl transferase family 28 C-terminal" evidence="1">
    <location>
        <begin position="259"/>
        <end position="357"/>
    </location>
</feature>
<reference evidence="2 3" key="1">
    <citation type="journal article" date="2019" name="ISME J.">
        <title>Genome analyses of uncultured TG2/ZB3 bacteria in 'Margulisbacteria' specifically attached to ectosymbiotic spirochetes of protists in the termite gut.</title>
        <authorList>
            <person name="Utami Y.D."/>
            <person name="Kuwahara H."/>
            <person name="Igai K."/>
            <person name="Murakami T."/>
            <person name="Sugaya K."/>
            <person name="Morikawa T."/>
            <person name="Nagura Y."/>
            <person name="Yuki M."/>
            <person name="Deevong P."/>
            <person name="Inoue T."/>
            <person name="Kihara K."/>
            <person name="Lo N."/>
            <person name="Yamada A."/>
            <person name="Ohkuma M."/>
            <person name="Hongoh Y."/>
        </authorList>
    </citation>
    <scope>NUCLEOTIDE SEQUENCE [LARGE SCALE GENOMIC DNA]</scope>
    <source>
        <strain evidence="2">NkOx7-01</strain>
    </source>
</reference>
<accession>A0A388TB61</accession>
<name>A0A388TB61_TERA1</name>
<keyword evidence="3" id="KW-1185">Reference proteome</keyword>
<protein>
    <submittedName>
        <fullName evidence="2">UDP:flavonoid glycosyl transferase super family</fullName>
    </submittedName>
</protein>
<dbReference type="SUPFAM" id="SSF53756">
    <property type="entry name" value="UDP-Glycosyltransferase/glycogen phosphorylase"/>
    <property type="match status" value="1"/>
</dbReference>
<evidence type="ECO:0000313" key="3">
    <source>
        <dbReference type="Proteomes" id="UP000269352"/>
    </source>
</evidence>
<dbReference type="AlphaFoldDB" id="A0A388TB61"/>
<dbReference type="Pfam" id="PF04101">
    <property type="entry name" value="Glyco_tran_28_C"/>
    <property type="match status" value="1"/>
</dbReference>